<evidence type="ECO:0000256" key="4">
    <source>
        <dbReference type="ARBA" id="ARBA00022801"/>
    </source>
</evidence>
<dbReference type="PANTHER" id="PTHR11010">
    <property type="entry name" value="PROTEASE S28 PRO-X CARBOXYPEPTIDASE-RELATED"/>
    <property type="match status" value="1"/>
</dbReference>
<keyword evidence="2" id="KW-0645">Protease</keyword>
<reference evidence="7" key="1">
    <citation type="submission" date="2022-01" db="EMBL/GenBank/DDBJ databases">
        <authorList>
            <person name="King R."/>
        </authorList>
    </citation>
    <scope>NUCLEOTIDE SEQUENCE</scope>
</reference>
<keyword evidence="3" id="KW-0732">Signal</keyword>
<dbReference type="EMBL" id="OU895877">
    <property type="protein sequence ID" value="CAG9799400.1"/>
    <property type="molecule type" value="Genomic_DNA"/>
</dbReference>
<proteinExistence type="inferred from homology"/>
<dbReference type="PANTHER" id="PTHR11010:SF117">
    <property type="entry name" value="SERINE PROTEASE 16"/>
    <property type="match status" value="1"/>
</dbReference>
<dbReference type="Proteomes" id="UP001153620">
    <property type="component" value="Chromosome 1"/>
</dbReference>
<evidence type="ECO:0000313" key="7">
    <source>
        <dbReference type="EMBL" id="CAG9799400.1"/>
    </source>
</evidence>
<keyword evidence="5" id="KW-0325">Glycoprotein</keyword>
<keyword evidence="6" id="KW-0472">Membrane</keyword>
<accession>A0A9N9WNA9</accession>
<dbReference type="InterPro" id="IPR008758">
    <property type="entry name" value="Peptidase_S28"/>
</dbReference>
<evidence type="ECO:0000256" key="2">
    <source>
        <dbReference type="ARBA" id="ARBA00022670"/>
    </source>
</evidence>
<feature type="transmembrane region" description="Helical" evidence="6">
    <location>
        <begin position="142"/>
        <end position="163"/>
    </location>
</feature>
<dbReference type="Gene3D" id="3.40.50.1820">
    <property type="entry name" value="alpha/beta hydrolase"/>
    <property type="match status" value="1"/>
</dbReference>
<dbReference type="Gene3D" id="1.20.120.980">
    <property type="entry name" value="Serine carboxypeptidase S28, SKS domain"/>
    <property type="match status" value="1"/>
</dbReference>
<dbReference type="GO" id="GO:0006508">
    <property type="term" value="P:proteolysis"/>
    <property type="evidence" value="ECO:0007669"/>
    <property type="project" value="UniProtKB-KW"/>
</dbReference>
<protein>
    <recommendedName>
        <fullName evidence="9">Thymus-specific serine protease</fullName>
    </recommendedName>
</protein>
<keyword evidence="6" id="KW-0812">Transmembrane</keyword>
<organism evidence="7 8">
    <name type="scientific">Chironomus riparius</name>
    <dbReference type="NCBI Taxonomy" id="315576"/>
    <lineage>
        <taxon>Eukaryota</taxon>
        <taxon>Metazoa</taxon>
        <taxon>Ecdysozoa</taxon>
        <taxon>Arthropoda</taxon>
        <taxon>Hexapoda</taxon>
        <taxon>Insecta</taxon>
        <taxon>Pterygota</taxon>
        <taxon>Neoptera</taxon>
        <taxon>Endopterygota</taxon>
        <taxon>Diptera</taxon>
        <taxon>Nematocera</taxon>
        <taxon>Chironomoidea</taxon>
        <taxon>Chironomidae</taxon>
        <taxon>Chironominae</taxon>
        <taxon>Chironomus</taxon>
    </lineage>
</organism>
<evidence type="ECO:0000256" key="6">
    <source>
        <dbReference type="SAM" id="Phobius"/>
    </source>
</evidence>
<feature type="transmembrane region" description="Helical" evidence="6">
    <location>
        <begin position="12"/>
        <end position="32"/>
    </location>
</feature>
<evidence type="ECO:0000256" key="5">
    <source>
        <dbReference type="ARBA" id="ARBA00023180"/>
    </source>
</evidence>
<keyword evidence="4" id="KW-0378">Hydrolase</keyword>
<dbReference type="OrthoDB" id="1735038at2759"/>
<name>A0A9N9WNA9_9DIPT</name>
<dbReference type="InterPro" id="IPR029058">
    <property type="entry name" value="AB_hydrolase_fold"/>
</dbReference>
<evidence type="ECO:0000256" key="3">
    <source>
        <dbReference type="ARBA" id="ARBA00022729"/>
    </source>
</evidence>
<evidence type="ECO:0000313" key="8">
    <source>
        <dbReference type="Proteomes" id="UP001153620"/>
    </source>
</evidence>
<dbReference type="Pfam" id="PF05577">
    <property type="entry name" value="Peptidase_S28"/>
    <property type="match status" value="1"/>
</dbReference>
<comment type="similarity">
    <text evidence="1">Belongs to the peptidase S28 family.</text>
</comment>
<evidence type="ECO:0000256" key="1">
    <source>
        <dbReference type="ARBA" id="ARBA00011079"/>
    </source>
</evidence>
<reference evidence="7" key="2">
    <citation type="submission" date="2022-10" db="EMBL/GenBank/DDBJ databases">
        <authorList>
            <consortium name="ENA_rothamsted_submissions"/>
            <consortium name="culmorum"/>
            <person name="King R."/>
        </authorList>
    </citation>
    <scope>NUCLEOTIDE SEQUENCE</scope>
</reference>
<dbReference type="GO" id="GO:0070008">
    <property type="term" value="F:serine-type exopeptidase activity"/>
    <property type="evidence" value="ECO:0007669"/>
    <property type="project" value="InterPro"/>
</dbReference>
<evidence type="ECO:0008006" key="9">
    <source>
        <dbReference type="Google" id="ProtNLM"/>
    </source>
</evidence>
<dbReference type="AlphaFoldDB" id="A0A9N9WNA9"/>
<keyword evidence="6" id="KW-1133">Transmembrane helix</keyword>
<dbReference type="GO" id="GO:0008239">
    <property type="term" value="F:dipeptidyl-peptidase activity"/>
    <property type="evidence" value="ECO:0007669"/>
    <property type="project" value="TreeGrafter"/>
</dbReference>
<dbReference type="FunFam" id="1.20.120.980:FF:000003">
    <property type="entry name" value="Serine protease 16"/>
    <property type="match status" value="1"/>
</dbReference>
<dbReference type="SUPFAM" id="SSF53474">
    <property type="entry name" value="alpha/beta-Hydrolases"/>
    <property type="match status" value="1"/>
</dbReference>
<gene>
    <name evidence="7" type="ORF">CHIRRI_LOCUS2367</name>
</gene>
<keyword evidence="8" id="KW-1185">Reference proteome</keyword>
<feature type="transmembrane region" description="Helical" evidence="6">
    <location>
        <begin position="112"/>
        <end position="130"/>
    </location>
</feature>
<dbReference type="InterPro" id="IPR042269">
    <property type="entry name" value="Ser_carbopepase_S28_SKS"/>
</dbReference>
<sequence>MQQTTSIVLKSLSILLGLFFLFTGFMKISPYISKELHRDLRKHYVKYAKAFPMASLFDIRVPSKWYRRIIGAIEVLCGGLMAGFPSPNGTLLCLMFLALYSQYMANDPFERLGPTLVFIFMLVGRLVIFFQSYRSNQAMKTFIFKTAIFVLLINTVCGWRHFWKGRKVDGNLGDPTHFHLKLGNGSEDLWFTQNLDHFQPLNRETWNQRYYINDEYYKPNGPIFLMIGGEGEATSKWMHKGAWIQYAKKFGALCFQLEHRFYGKSHPTSDLSTENLRFLSSEQALADLAYFIKRMNEKYKLTSNKWIAFGGSYPGSLAAWLREKYPHLVHGSISTSGPLLAKIDFYEYFEVVRDSLSTYKSCDCVTKVQQAIQQVDVLLKHMIGQRTLNEKFLLCDPIEKSIDNPLDIANLFEGLAGDFAGVVQYNKDNRDGNPVTIDDVCGIMCNQTIGVPVTRLAEVNKMILKENKQQCFDYKYDKMIDQMKNISWDSEVSEGGRQWTYQTCTEFGFYQTSDKPNLLFGDKFPADFFVKQCTDIYGDSFNFDALNGGIDRTNIIYGALKPETTNVLYIHGSIDPWHALGLTETNKNQRQPTIYIQGTAHCANMYEPNEKDFPQLKQAREAIVKYIEALLH</sequence>
<feature type="transmembrane region" description="Helical" evidence="6">
    <location>
        <begin position="69"/>
        <end position="100"/>
    </location>
</feature>